<evidence type="ECO:0000313" key="3">
    <source>
        <dbReference type="EMBL" id="AKB30397.1"/>
    </source>
</evidence>
<dbReference type="InterPro" id="IPR036388">
    <property type="entry name" value="WH-like_DNA-bd_sf"/>
</dbReference>
<dbReference type="Gene3D" id="1.10.10.10">
    <property type="entry name" value="Winged helix-like DNA-binding domain superfamily/Winged helix DNA-binding domain"/>
    <property type="match status" value="1"/>
</dbReference>
<dbReference type="OrthoDB" id="142616at2157"/>
<protein>
    <recommendedName>
        <fullName evidence="2">DUF5817 domain-containing protein</fullName>
    </recommendedName>
</protein>
<dbReference type="EMBL" id="CP009506">
    <property type="protein sequence ID" value="AKB30397.1"/>
    <property type="molecule type" value="Genomic_DNA"/>
</dbReference>
<dbReference type="Gene3D" id="3.90.820.10">
    <property type="entry name" value="Structural Genomics, Unknown Function 30-nov-00 1gh9 Mol_id"/>
    <property type="match status" value="1"/>
</dbReference>
<dbReference type="GeneID" id="24862624"/>
<keyword evidence="4" id="KW-1185">Reference proteome</keyword>
<dbReference type="AlphaFoldDB" id="A0A0E3PAS5"/>
<evidence type="ECO:0000259" key="2">
    <source>
        <dbReference type="Pfam" id="PF19134"/>
    </source>
</evidence>
<sequence length="175" mass="19454">MELGDKPSRYVVVVCPKCRQHAQITETGKKTLRCQHCGALLKARKLRIFGSFEELPEAVEFRTRLQAELSGKGKGTFFLKPSPEEAENPGPGNRSGKKTVQSGTETSSEKTSSRKDQRSILKEILKASGGKIGIEDFREEAVEKGVSRERFDIIMKKLMETGELYSPEPGIVKLV</sequence>
<dbReference type="Pfam" id="PF19134">
    <property type="entry name" value="DUF5817"/>
    <property type="match status" value="1"/>
</dbReference>
<feature type="region of interest" description="Disordered" evidence="1">
    <location>
        <begin position="73"/>
        <end position="119"/>
    </location>
</feature>
<accession>A0A0E3PAS5</accession>
<dbReference type="PATRIC" id="fig|1434120.4.peg.4769"/>
<name>A0A0E3PAS5_9EURY</name>
<reference evidence="3 4" key="1">
    <citation type="submission" date="2014-07" db="EMBL/GenBank/DDBJ databases">
        <title>Methanogenic archaea and the global carbon cycle.</title>
        <authorList>
            <person name="Henriksen J.R."/>
            <person name="Luke J."/>
            <person name="Reinhart S."/>
            <person name="Benedict M.N."/>
            <person name="Youngblut N.D."/>
            <person name="Metcalf M.E."/>
            <person name="Whitaker R.J."/>
            <person name="Metcalf W.W."/>
        </authorList>
    </citation>
    <scope>NUCLEOTIDE SEQUENCE [LARGE SCALE GENOMIC DNA]</scope>
    <source>
        <strain evidence="3 4">T4/M</strain>
    </source>
</reference>
<evidence type="ECO:0000256" key="1">
    <source>
        <dbReference type="SAM" id="MobiDB-lite"/>
    </source>
</evidence>
<gene>
    <name evidence="3" type="ORF">MSSIT_3678</name>
</gene>
<dbReference type="InterPro" id="IPR043855">
    <property type="entry name" value="DUF5817"/>
</dbReference>
<feature type="domain" description="DUF5817" evidence="2">
    <location>
        <begin position="10"/>
        <end position="67"/>
    </location>
</feature>
<dbReference type="RefSeq" id="WP_048174090.1">
    <property type="nucleotide sequence ID" value="NZ_CP009506.1"/>
</dbReference>
<dbReference type="KEGG" id="msw:MSSIT_3678"/>
<feature type="compositionally biased region" description="Basic and acidic residues" evidence="1">
    <location>
        <begin position="107"/>
        <end position="119"/>
    </location>
</feature>
<evidence type="ECO:0000313" key="4">
    <source>
        <dbReference type="Proteomes" id="UP000033111"/>
    </source>
</evidence>
<proteinExistence type="predicted"/>
<dbReference type="HOGENOM" id="CLU_1582891_0_0_2"/>
<dbReference type="Proteomes" id="UP000033111">
    <property type="component" value="Chromosome"/>
</dbReference>
<organism evidence="3 4">
    <name type="scientific">Methanosarcina siciliae T4/M</name>
    <dbReference type="NCBI Taxonomy" id="1434120"/>
    <lineage>
        <taxon>Archaea</taxon>
        <taxon>Methanobacteriati</taxon>
        <taxon>Methanobacteriota</taxon>
        <taxon>Stenosarchaea group</taxon>
        <taxon>Methanomicrobia</taxon>
        <taxon>Methanosarcinales</taxon>
        <taxon>Methanosarcinaceae</taxon>
        <taxon>Methanosarcina</taxon>
    </lineage>
</organism>